<evidence type="ECO:0000259" key="9">
    <source>
        <dbReference type="Pfam" id="PF00218"/>
    </source>
</evidence>
<evidence type="ECO:0000256" key="3">
    <source>
        <dbReference type="ARBA" id="ARBA00012362"/>
    </source>
</evidence>
<dbReference type="InterPro" id="IPR011060">
    <property type="entry name" value="RibuloseP-bd_barrel"/>
</dbReference>
<dbReference type="OrthoDB" id="9804217at2"/>
<dbReference type="Pfam" id="PF00218">
    <property type="entry name" value="IGPS"/>
    <property type="match status" value="1"/>
</dbReference>
<evidence type="ECO:0000256" key="4">
    <source>
        <dbReference type="ARBA" id="ARBA00022605"/>
    </source>
</evidence>
<keyword evidence="5" id="KW-0210">Decarboxylase</keyword>
<feature type="domain" description="Indole-3-glycerol phosphate synthase" evidence="9">
    <location>
        <begin position="4"/>
        <end position="249"/>
    </location>
</feature>
<accession>A0A5B8V4V3</accession>
<keyword evidence="11" id="KW-1185">Reference proteome</keyword>
<comment type="catalytic activity">
    <reaction evidence="1">
        <text>1-(2-carboxyphenylamino)-1-deoxy-D-ribulose 5-phosphate + H(+) = (1S,2R)-1-C-(indol-3-yl)glycerol 3-phosphate + CO2 + H2O</text>
        <dbReference type="Rhea" id="RHEA:23476"/>
        <dbReference type="ChEBI" id="CHEBI:15377"/>
        <dbReference type="ChEBI" id="CHEBI:15378"/>
        <dbReference type="ChEBI" id="CHEBI:16526"/>
        <dbReference type="ChEBI" id="CHEBI:58613"/>
        <dbReference type="ChEBI" id="CHEBI:58866"/>
        <dbReference type="EC" id="4.1.1.48"/>
    </reaction>
</comment>
<evidence type="ECO:0000256" key="7">
    <source>
        <dbReference type="ARBA" id="ARBA00023141"/>
    </source>
</evidence>
<comment type="pathway">
    <text evidence="2">Amino-acid biosynthesis; L-tryptophan biosynthesis; L-tryptophan from chorismate: step 4/5.</text>
</comment>
<keyword evidence="4" id="KW-0028">Amino-acid biosynthesis</keyword>
<keyword evidence="6" id="KW-0822">Tryptophan biosynthesis</keyword>
<gene>
    <name evidence="10" type="primary">trpC</name>
    <name evidence="10" type="ORF">FRZ67_02385</name>
</gene>
<dbReference type="GO" id="GO:0004425">
    <property type="term" value="F:indole-3-glycerol-phosphate synthase activity"/>
    <property type="evidence" value="ECO:0007669"/>
    <property type="project" value="UniProtKB-EC"/>
</dbReference>
<dbReference type="InterPro" id="IPR045186">
    <property type="entry name" value="Indole-3-glycerol_P_synth"/>
</dbReference>
<dbReference type="PANTHER" id="PTHR22854">
    <property type="entry name" value="TRYPTOPHAN BIOSYNTHESIS PROTEIN"/>
    <property type="match status" value="1"/>
</dbReference>
<organism evidence="10 11">
    <name type="scientific">Panacibacter ginsenosidivorans</name>
    <dbReference type="NCBI Taxonomy" id="1813871"/>
    <lineage>
        <taxon>Bacteria</taxon>
        <taxon>Pseudomonadati</taxon>
        <taxon>Bacteroidota</taxon>
        <taxon>Chitinophagia</taxon>
        <taxon>Chitinophagales</taxon>
        <taxon>Chitinophagaceae</taxon>
        <taxon>Panacibacter</taxon>
    </lineage>
</organism>
<dbReference type="EMBL" id="CP042435">
    <property type="protein sequence ID" value="QEC66208.1"/>
    <property type="molecule type" value="Genomic_DNA"/>
</dbReference>
<dbReference type="GO" id="GO:0004640">
    <property type="term" value="F:phosphoribosylanthranilate isomerase activity"/>
    <property type="evidence" value="ECO:0007669"/>
    <property type="project" value="TreeGrafter"/>
</dbReference>
<dbReference type="RefSeq" id="WP_147188008.1">
    <property type="nucleotide sequence ID" value="NZ_CP042435.1"/>
</dbReference>
<dbReference type="PROSITE" id="PS00614">
    <property type="entry name" value="IGPS"/>
    <property type="match status" value="1"/>
</dbReference>
<keyword evidence="7" id="KW-0057">Aromatic amino acid biosynthesis</keyword>
<sequence length="265" mass="29551">MNILDKIVEHKKEEVESQKSKVAIEELKDAQLFSRKTLSLRQFLLDENKTGIIAEFKRKSPSKGIINVDAGVLKITNAYSTFGASGLSVLTDENFFGGSKEDLIKARVNNTPILRKDFMIDAYQFYEAKSIGADVILLIAACLTPTQVKEFAALSKELDLEVLLEIHNEDELEHICDDVDFVGVNNRNLKTFDVDINTSLQLFPHIPKAKLAIAESGFSNTDTIVTLKEAGFKGFLIGENFMKQPDPTIAFADFVTELKAKQHAH</sequence>
<dbReference type="CDD" id="cd00331">
    <property type="entry name" value="IGPS"/>
    <property type="match status" value="1"/>
</dbReference>
<dbReference type="NCBIfam" id="NF001377">
    <property type="entry name" value="PRK00278.2-4"/>
    <property type="match status" value="1"/>
</dbReference>
<dbReference type="Gene3D" id="3.20.20.70">
    <property type="entry name" value="Aldolase class I"/>
    <property type="match status" value="1"/>
</dbReference>
<evidence type="ECO:0000313" key="10">
    <source>
        <dbReference type="EMBL" id="QEC66208.1"/>
    </source>
</evidence>
<dbReference type="FunFam" id="3.20.20.70:FF:000024">
    <property type="entry name" value="Indole-3-glycerol phosphate synthase"/>
    <property type="match status" value="1"/>
</dbReference>
<dbReference type="PANTHER" id="PTHR22854:SF2">
    <property type="entry name" value="INDOLE-3-GLYCEROL-PHOSPHATE SYNTHASE"/>
    <property type="match status" value="1"/>
</dbReference>
<dbReference type="Proteomes" id="UP000321533">
    <property type="component" value="Chromosome"/>
</dbReference>
<evidence type="ECO:0000256" key="2">
    <source>
        <dbReference type="ARBA" id="ARBA00004696"/>
    </source>
</evidence>
<evidence type="ECO:0000256" key="1">
    <source>
        <dbReference type="ARBA" id="ARBA00001633"/>
    </source>
</evidence>
<name>A0A5B8V4V3_9BACT</name>
<evidence type="ECO:0000313" key="11">
    <source>
        <dbReference type="Proteomes" id="UP000321533"/>
    </source>
</evidence>
<protein>
    <recommendedName>
        <fullName evidence="3">indole-3-glycerol-phosphate synthase</fullName>
        <ecNumber evidence="3">4.1.1.48</ecNumber>
    </recommendedName>
</protein>
<evidence type="ECO:0000256" key="5">
    <source>
        <dbReference type="ARBA" id="ARBA00022793"/>
    </source>
</evidence>
<dbReference type="KEGG" id="pgin:FRZ67_02385"/>
<evidence type="ECO:0000256" key="8">
    <source>
        <dbReference type="ARBA" id="ARBA00023239"/>
    </source>
</evidence>
<dbReference type="GO" id="GO:0000162">
    <property type="term" value="P:L-tryptophan biosynthetic process"/>
    <property type="evidence" value="ECO:0007669"/>
    <property type="project" value="UniProtKB-UniPathway"/>
</dbReference>
<dbReference type="InterPro" id="IPR013798">
    <property type="entry name" value="Indole-3-glycerol_P_synth_dom"/>
</dbReference>
<evidence type="ECO:0000256" key="6">
    <source>
        <dbReference type="ARBA" id="ARBA00022822"/>
    </source>
</evidence>
<proteinExistence type="predicted"/>
<dbReference type="InterPro" id="IPR013785">
    <property type="entry name" value="Aldolase_TIM"/>
</dbReference>
<dbReference type="UniPathway" id="UPA00035">
    <property type="reaction ID" value="UER00043"/>
</dbReference>
<dbReference type="EC" id="4.1.1.48" evidence="3"/>
<dbReference type="AlphaFoldDB" id="A0A5B8V4V3"/>
<dbReference type="InterPro" id="IPR001468">
    <property type="entry name" value="Indole-3-GlycerolPSynthase_CS"/>
</dbReference>
<reference evidence="10 11" key="1">
    <citation type="journal article" date="2016" name="Int. J. Syst. Evol. Microbiol.">
        <title>Panacibacter ginsenosidivorans gen. nov., sp. nov., with ginsenoside converting activity isolated from soil of a ginseng field.</title>
        <authorList>
            <person name="Siddiqi M.Z."/>
            <person name="Muhammad Shafi S."/>
            <person name="Choi K.D."/>
            <person name="Im W.T."/>
        </authorList>
    </citation>
    <scope>NUCLEOTIDE SEQUENCE [LARGE SCALE GENOMIC DNA]</scope>
    <source>
        <strain evidence="10 11">Gsoil1550</strain>
    </source>
</reference>
<dbReference type="SUPFAM" id="SSF51366">
    <property type="entry name" value="Ribulose-phoshate binding barrel"/>
    <property type="match status" value="1"/>
</dbReference>
<keyword evidence="8 10" id="KW-0456">Lyase</keyword>